<dbReference type="InterPro" id="IPR001387">
    <property type="entry name" value="Cro/C1-type_HTH"/>
</dbReference>
<dbReference type="Gene3D" id="1.10.260.40">
    <property type="entry name" value="lambda repressor-like DNA-binding domains"/>
    <property type="match status" value="1"/>
</dbReference>
<gene>
    <name evidence="2" type="ORF">K8V88_09945</name>
</gene>
<dbReference type="GO" id="GO:0003677">
    <property type="term" value="F:DNA binding"/>
    <property type="evidence" value="ECO:0007669"/>
    <property type="project" value="InterPro"/>
</dbReference>
<accession>A0A921HSR6</accession>
<evidence type="ECO:0000313" key="2">
    <source>
        <dbReference type="EMBL" id="HJF87743.1"/>
    </source>
</evidence>
<feature type="domain" description="HTH cro/C1-type" evidence="1">
    <location>
        <begin position="27"/>
        <end position="67"/>
    </location>
</feature>
<dbReference type="Pfam" id="PF01381">
    <property type="entry name" value="HTH_3"/>
    <property type="match status" value="1"/>
</dbReference>
<dbReference type="Proteomes" id="UP000747013">
    <property type="component" value="Unassembled WGS sequence"/>
</dbReference>
<dbReference type="EMBL" id="DYWC01000236">
    <property type="protein sequence ID" value="HJF87743.1"/>
    <property type="molecule type" value="Genomic_DNA"/>
</dbReference>
<dbReference type="InterPro" id="IPR010982">
    <property type="entry name" value="Lambda_DNA-bd_dom_sf"/>
</dbReference>
<sequence length="74" mass="8367">MSEIQEFIKKVYQQIILNLDAAVLVTDLRKKLNMSQKEFAQHVKQPISTIKGIEAGDVNVTQNLINDIVKSAKK</sequence>
<dbReference type="SUPFAM" id="SSF47413">
    <property type="entry name" value="lambda repressor-like DNA-binding domains"/>
    <property type="match status" value="1"/>
</dbReference>
<comment type="caution">
    <text evidence="2">The sequence shown here is derived from an EMBL/GenBank/DDBJ whole genome shotgun (WGS) entry which is preliminary data.</text>
</comment>
<name>A0A921HSR6_9LACO</name>
<proteinExistence type="predicted"/>
<reference evidence="2" key="2">
    <citation type="submission" date="2021-09" db="EMBL/GenBank/DDBJ databases">
        <authorList>
            <person name="Gilroy R."/>
        </authorList>
    </citation>
    <scope>NUCLEOTIDE SEQUENCE</scope>
    <source>
        <strain evidence="2">7886</strain>
    </source>
</reference>
<dbReference type="AlphaFoldDB" id="A0A921HSR6"/>
<organism evidence="2 3">
    <name type="scientific">Companilactobacillus farciminis</name>
    <dbReference type="NCBI Taxonomy" id="1612"/>
    <lineage>
        <taxon>Bacteria</taxon>
        <taxon>Bacillati</taxon>
        <taxon>Bacillota</taxon>
        <taxon>Bacilli</taxon>
        <taxon>Lactobacillales</taxon>
        <taxon>Lactobacillaceae</taxon>
        <taxon>Companilactobacillus</taxon>
    </lineage>
</organism>
<evidence type="ECO:0000259" key="1">
    <source>
        <dbReference type="Pfam" id="PF01381"/>
    </source>
</evidence>
<dbReference type="CDD" id="cd00093">
    <property type="entry name" value="HTH_XRE"/>
    <property type="match status" value="1"/>
</dbReference>
<evidence type="ECO:0000313" key="3">
    <source>
        <dbReference type="Proteomes" id="UP000747013"/>
    </source>
</evidence>
<protein>
    <submittedName>
        <fullName evidence="2">Helix-turn-helix transcriptional regulator</fullName>
    </submittedName>
</protein>
<reference evidence="2" key="1">
    <citation type="journal article" date="2021" name="PeerJ">
        <title>Extensive microbial diversity within the chicken gut microbiome revealed by metagenomics and culture.</title>
        <authorList>
            <person name="Gilroy R."/>
            <person name="Ravi A."/>
            <person name="Getino M."/>
            <person name="Pursley I."/>
            <person name="Horton D.L."/>
            <person name="Alikhan N.F."/>
            <person name="Baker D."/>
            <person name="Gharbi K."/>
            <person name="Hall N."/>
            <person name="Watson M."/>
            <person name="Adriaenssens E.M."/>
            <person name="Foster-Nyarko E."/>
            <person name="Jarju S."/>
            <person name="Secka A."/>
            <person name="Antonio M."/>
            <person name="Oren A."/>
            <person name="Chaudhuri R.R."/>
            <person name="La Ragione R."/>
            <person name="Hildebrand F."/>
            <person name="Pallen M.J."/>
        </authorList>
    </citation>
    <scope>NUCLEOTIDE SEQUENCE</scope>
    <source>
        <strain evidence="2">7886</strain>
    </source>
</reference>